<feature type="chain" id="PRO_5038624030" evidence="4">
    <location>
        <begin position="21"/>
        <end position="317"/>
    </location>
</feature>
<dbReference type="PANTHER" id="PTHR42953">
    <property type="entry name" value="HIGH-AFFINITY ZINC UPTAKE SYSTEM PROTEIN ZNUA-RELATED"/>
    <property type="match status" value="1"/>
</dbReference>
<keyword evidence="1 3" id="KW-0813">Transport</keyword>
<dbReference type="InterPro" id="IPR006128">
    <property type="entry name" value="Lipoprotein_PsaA-like"/>
</dbReference>
<dbReference type="GO" id="GO:0030001">
    <property type="term" value="P:metal ion transport"/>
    <property type="evidence" value="ECO:0007669"/>
    <property type="project" value="InterPro"/>
</dbReference>
<dbReference type="Gene3D" id="3.40.50.1980">
    <property type="entry name" value="Nitrogenase molybdenum iron protein domain"/>
    <property type="match status" value="2"/>
</dbReference>
<gene>
    <name evidence="5" type="ORF">FCL54_06290</name>
</gene>
<sequence length="317" mass="35576">MHFKRAIIFLSSILLTVALSGCSDKNDNSADQKASDDGKLQVYTTLYPLEDFTKKIGGKHVSVESIIPSGSDAHNFEPTTKTMMKLAGADLFIYNGAGMEGYAKTIHEAMENEDVTILEAAQGIDLLKDTHEHEDHSEGHEEHGDQDPHIWIDPILATEMAKNIKDELVALKPEAEEDFETNFNSLKENLLALDKSFQTMVGNSQQKQILVAHAGYGYWEKRYQLEQISVTGISPSNEPSQKELKRLIEKAEKYNIDYILFEQNVTPKPAKVIQKEAGLKPLRLHNLAVLTEEDIKNGEDYFSLMEENLATLKKALN</sequence>
<dbReference type="EMBL" id="SWLG01000004">
    <property type="protein sequence ID" value="TLS38146.1"/>
    <property type="molecule type" value="Genomic_DNA"/>
</dbReference>
<dbReference type="PRINTS" id="PR00691">
    <property type="entry name" value="ADHESINB"/>
</dbReference>
<dbReference type="PANTHER" id="PTHR42953:SF8">
    <property type="entry name" value="ZINT DOMAIN-CONTAINING PROTEIN"/>
    <property type="match status" value="1"/>
</dbReference>
<evidence type="ECO:0000256" key="3">
    <source>
        <dbReference type="RuleBase" id="RU003512"/>
    </source>
</evidence>
<comment type="similarity">
    <text evidence="3">Belongs to the bacterial solute-binding protein 9 family.</text>
</comment>
<dbReference type="Proteomes" id="UP000308230">
    <property type="component" value="Unassembled WGS sequence"/>
</dbReference>
<keyword evidence="6" id="KW-1185">Reference proteome</keyword>
<proteinExistence type="inferred from homology"/>
<dbReference type="Pfam" id="PF01297">
    <property type="entry name" value="ZnuA"/>
    <property type="match status" value="1"/>
</dbReference>
<evidence type="ECO:0000313" key="5">
    <source>
        <dbReference type="EMBL" id="TLS38146.1"/>
    </source>
</evidence>
<feature type="signal peptide" evidence="4">
    <location>
        <begin position="1"/>
        <end position="20"/>
    </location>
</feature>
<comment type="caution">
    <text evidence="5">The sequence shown here is derived from an EMBL/GenBank/DDBJ whole genome shotgun (WGS) entry which is preliminary data.</text>
</comment>
<protein>
    <submittedName>
        <fullName evidence="5">Adhesin</fullName>
    </submittedName>
</protein>
<dbReference type="InterPro" id="IPR050492">
    <property type="entry name" value="Bact_metal-bind_prot9"/>
</dbReference>
<dbReference type="RefSeq" id="WP_138124337.1">
    <property type="nucleotide sequence ID" value="NZ_SWLG01000004.1"/>
</dbReference>
<dbReference type="PRINTS" id="PR00690">
    <property type="entry name" value="ADHESNFAMILY"/>
</dbReference>
<dbReference type="GO" id="GO:0007155">
    <property type="term" value="P:cell adhesion"/>
    <property type="evidence" value="ECO:0007669"/>
    <property type="project" value="InterPro"/>
</dbReference>
<dbReference type="AlphaFoldDB" id="A0A5R9F727"/>
<dbReference type="OrthoDB" id="9810636at2"/>
<evidence type="ECO:0000256" key="4">
    <source>
        <dbReference type="SAM" id="SignalP"/>
    </source>
</evidence>
<accession>A0A5R9F727</accession>
<reference evidence="5 6" key="1">
    <citation type="submission" date="2019-04" db="EMBL/GenBank/DDBJ databases">
        <title>Bacillus caeni sp. nov., a bacterium isolated from mangrove sediment.</title>
        <authorList>
            <person name="Huang H."/>
            <person name="Mo K."/>
            <person name="Hu Y."/>
        </authorList>
    </citation>
    <scope>NUCLEOTIDE SEQUENCE [LARGE SCALE GENOMIC DNA]</scope>
    <source>
        <strain evidence="5 6">HB172195</strain>
    </source>
</reference>
<dbReference type="CDD" id="cd01017">
    <property type="entry name" value="AdcA"/>
    <property type="match status" value="1"/>
</dbReference>
<organism evidence="5 6">
    <name type="scientific">Exobacillus caeni</name>
    <dbReference type="NCBI Taxonomy" id="2574798"/>
    <lineage>
        <taxon>Bacteria</taxon>
        <taxon>Bacillati</taxon>
        <taxon>Bacillota</taxon>
        <taxon>Bacilli</taxon>
        <taxon>Bacillales</taxon>
        <taxon>Guptibacillaceae</taxon>
        <taxon>Exobacillus</taxon>
    </lineage>
</organism>
<keyword evidence="2 4" id="KW-0732">Signal</keyword>
<evidence type="ECO:0000256" key="2">
    <source>
        <dbReference type="ARBA" id="ARBA00022729"/>
    </source>
</evidence>
<dbReference type="InterPro" id="IPR006127">
    <property type="entry name" value="ZnuA-like"/>
</dbReference>
<dbReference type="SUPFAM" id="SSF53807">
    <property type="entry name" value="Helical backbone' metal receptor"/>
    <property type="match status" value="1"/>
</dbReference>
<dbReference type="PROSITE" id="PS51257">
    <property type="entry name" value="PROKAR_LIPOPROTEIN"/>
    <property type="match status" value="1"/>
</dbReference>
<dbReference type="GO" id="GO:0046872">
    <property type="term" value="F:metal ion binding"/>
    <property type="evidence" value="ECO:0007669"/>
    <property type="project" value="InterPro"/>
</dbReference>
<dbReference type="InterPro" id="IPR006129">
    <property type="entry name" value="AdhesinB"/>
</dbReference>
<name>A0A5R9F727_9BACL</name>
<evidence type="ECO:0000256" key="1">
    <source>
        <dbReference type="ARBA" id="ARBA00022448"/>
    </source>
</evidence>
<evidence type="ECO:0000313" key="6">
    <source>
        <dbReference type="Proteomes" id="UP000308230"/>
    </source>
</evidence>